<dbReference type="RefSeq" id="WP_124925420.1">
    <property type="nucleotide sequence ID" value="NZ_BMOH01000005.1"/>
</dbReference>
<dbReference type="GO" id="GO:0042834">
    <property type="term" value="F:peptidoglycan binding"/>
    <property type="evidence" value="ECO:0007669"/>
    <property type="project" value="InterPro"/>
</dbReference>
<dbReference type="AlphaFoldDB" id="A0A3P1SS61"/>
<dbReference type="SMART" id="SM00671">
    <property type="entry name" value="SEL1"/>
    <property type="match status" value="5"/>
</dbReference>
<dbReference type="PANTHER" id="PTHR11102">
    <property type="entry name" value="SEL-1-LIKE PROTEIN"/>
    <property type="match status" value="1"/>
</dbReference>
<dbReference type="OrthoDB" id="6120455at2"/>
<dbReference type="PANTHER" id="PTHR11102:SF160">
    <property type="entry name" value="ERAD-ASSOCIATED E3 UBIQUITIN-PROTEIN LIGASE COMPONENT HRD3"/>
    <property type="match status" value="1"/>
</dbReference>
<dbReference type="Proteomes" id="UP000267535">
    <property type="component" value="Unassembled WGS sequence"/>
</dbReference>
<dbReference type="EMBL" id="RQXV01000003">
    <property type="protein sequence ID" value="RRC99950.1"/>
    <property type="molecule type" value="Genomic_DNA"/>
</dbReference>
<organism evidence="2 3">
    <name type="scientific">Amphritea balenae</name>
    <dbReference type="NCBI Taxonomy" id="452629"/>
    <lineage>
        <taxon>Bacteria</taxon>
        <taxon>Pseudomonadati</taxon>
        <taxon>Pseudomonadota</taxon>
        <taxon>Gammaproteobacteria</taxon>
        <taxon>Oceanospirillales</taxon>
        <taxon>Oceanospirillaceae</taxon>
        <taxon>Amphritea</taxon>
    </lineage>
</organism>
<feature type="region of interest" description="Disordered" evidence="1">
    <location>
        <begin position="317"/>
        <end position="343"/>
    </location>
</feature>
<sequence>MNRLFFSLIIASVVWPSVSIADTRICQSLHDSMQTLAARDHCLPLAEQGDGKASFIMSSLYSQGIGVKDPDLQQALLWLNRSAQQNHGPACYNLAALYERGEVLGADLPSAFNWYTKGAELGHVPSQLKIGTFYLRGIGTETDFEKARHWLTLAAEAEDQSAQVTLATLLSTTEPEQSLELYKKAAAQDNAYALHQLALIYSEGRLGQPVHLEQALAYASESVRLGRLSGKALVLQLTKQMEPASESEQRLPTTIVSVQQDQPETDVGQAADPVANTAVVETVKVSEASDTQSSESTISNVATEEVTTPELALNKTALNSDAQNLDTQNPGALISEPSDKKSHSDLVAISIEPASKIEKRAASDVRQSQVVSDQVMTASVVAAKKLVSEPDSKSDSEPGSETDSEPNSEQGSDKALPTVAIVESVRTEKSVSIPVQQSGLRDKAWLMAQPGQDYVLQLVQLTREESVKAYIKANGLEGRVNYFRAHTNAGRVFVVLYSKTNPSLSGAKNIALDNFPESTRKQIWYRSYLTIQKSYRPAD</sequence>
<name>A0A3P1SS61_9GAMM</name>
<feature type="compositionally biased region" description="Polar residues" evidence="1">
    <location>
        <begin position="317"/>
        <end position="330"/>
    </location>
</feature>
<dbReference type="InterPro" id="IPR011990">
    <property type="entry name" value="TPR-like_helical_dom_sf"/>
</dbReference>
<dbReference type="Gene3D" id="3.30.70.1070">
    <property type="entry name" value="Sporulation related repeat"/>
    <property type="match status" value="1"/>
</dbReference>
<feature type="compositionally biased region" description="Basic and acidic residues" evidence="1">
    <location>
        <begin position="386"/>
        <end position="396"/>
    </location>
</feature>
<feature type="region of interest" description="Disordered" evidence="1">
    <location>
        <begin position="285"/>
        <end position="305"/>
    </location>
</feature>
<comment type="caution">
    <text evidence="2">The sequence shown here is derived from an EMBL/GenBank/DDBJ whole genome shotgun (WGS) entry which is preliminary data.</text>
</comment>
<reference evidence="2 3" key="1">
    <citation type="submission" date="2018-11" db="EMBL/GenBank/DDBJ databases">
        <title>The draft genome sequence of Amphritea balenae JAMM 1525T.</title>
        <authorList>
            <person name="Fang Z."/>
            <person name="Zhang Y."/>
            <person name="Han X."/>
        </authorList>
    </citation>
    <scope>NUCLEOTIDE SEQUENCE [LARGE SCALE GENOMIC DNA]</scope>
    <source>
        <strain evidence="2 3">JAMM 1525</strain>
    </source>
</reference>
<accession>A0A3P1SS61</accession>
<gene>
    <name evidence="2" type="ORF">EHS89_06955</name>
</gene>
<evidence type="ECO:0008006" key="4">
    <source>
        <dbReference type="Google" id="ProtNLM"/>
    </source>
</evidence>
<dbReference type="Gene3D" id="1.25.40.10">
    <property type="entry name" value="Tetratricopeptide repeat domain"/>
    <property type="match status" value="2"/>
</dbReference>
<feature type="region of interest" description="Disordered" evidence="1">
    <location>
        <begin position="386"/>
        <end position="417"/>
    </location>
</feature>
<evidence type="ECO:0000256" key="1">
    <source>
        <dbReference type="SAM" id="MobiDB-lite"/>
    </source>
</evidence>
<dbReference type="InterPro" id="IPR006597">
    <property type="entry name" value="Sel1-like"/>
</dbReference>
<dbReference type="InterPro" id="IPR050767">
    <property type="entry name" value="Sel1_AlgK"/>
</dbReference>
<evidence type="ECO:0000313" key="2">
    <source>
        <dbReference type="EMBL" id="RRC99950.1"/>
    </source>
</evidence>
<keyword evidence="3" id="KW-1185">Reference proteome</keyword>
<evidence type="ECO:0000313" key="3">
    <source>
        <dbReference type="Proteomes" id="UP000267535"/>
    </source>
</evidence>
<protein>
    <recommendedName>
        <fullName evidence="4">SPOR domain-containing protein</fullName>
    </recommendedName>
</protein>
<feature type="compositionally biased region" description="Polar residues" evidence="1">
    <location>
        <begin position="288"/>
        <end position="305"/>
    </location>
</feature>
<proteinExistence type="predicted"/>
<dbReference type="Pfam" id="PF08238">
    <property type="entry name" value="Sel1"/>
    <property type="match status" value="5"/>
</dbReference>
<dbReference type="InterPro" id="IPR036680">
    <property type="entry name" value="SPOR-like_sf"/>
</dbReference>
<dbReference type="SUPFAM" id="SSF81901">
    <property type="entry name" value="HCP-like"/>
    <property type="match status" value="2"/>
</dbReference>